<feature type="non-terminal residue" evidence="2">
    <location>
        <position position="1"/>
    </location>
</feature>
<sequence>TDEPVSDISNMLGQATLSKHTSDLEFIHDNHQDDIDDDSPRSETVNDTLDSNNKESHNIRKSSKKMNRDKKRKTSLDTL</sequence>
<feature type="compositionally biased region" description="Basic and acidic residues" evidence="1">
    <location>
        <begin position="29"/>
        <end position="41"/>
    </location>
</feature>
<protein>
    <submittedName>
        <fullName evidence="2">27738_t:CDS:1</fullName>
    </submittedName>
</protein>
<feature type="compositionally biased region" description="Basic residues" evidence="1">
    <location>
        <begin position="59"/>
        <end position="73"/>
    </location>
</feature>
<name>A0ABN7WZF3_GIGMA</name>
<feature type="non-terminal residue" evidence="2">
    <location>
        <position position="79"/>
    </location>
</feature>
<feature type="region of interest" description="Disordered" evidence="1">
    <location>
        <begin position="29"/>
        <end position="79"/>
    </location>
</feature>
<dbReference type="Proteomes" id="UP000789901">
    <property type="component" value="Unassembled WGS sequence"/>
</dbReference>
<feature type="compositionally biased region" description="Polar residues" evidence="1">
    <location>
        <begin position="42"/>
        <end position="51"/>
    </location>
</feature>
<reference evidence="2 3" key="1">
    <citation type="submission" date="2021-06" db="EMBL/GenBank/DDBJ databases">
        <authorList>
            <person name="Kallberg Y."/>
            <person name="Tangrot J."/>
            <person name="Rosling A."/>
        </authorList>
    </citation>
    <scope>NUCLEOTIDE SEQUENCE [LARGE SCALE GENOMIC DNA]</scope>
    <source>
        <strain evidence="2 3">120-4 pot B 10/14</strain>
    </source>
</reference>
<organism evidence="2 3">
    <name type="scientific">Gigaspora margarita</name>
    <dbReference type="NCBI Taxonomy" id="4874"/>
    <lineage>
        <taxon>Eukaryota</taxon>
        <taxon>Fungi</taxon>
        <taxon>Fungi incertae sedis</taxon>
        <taxon>Mucoromycota</taxon>
        <taxon>Glomeromycotina</taxon>
        <taxon>Glomeromycetes</taxon>
        <taxon>Diversisporales</taxon>
        <taxon>Gigasporaceae</taxon>
        <taxon>Gigaspora</taxon>
    </lineage>
</organism>
<proteinExistence type="predicted"/>
<accession>A0ABN7WZF3</accession>
<evidence type="ECO:0000313" key="2">
    <source>
        <dbReference type="EMBL" id="CAG8844381.1"/>
    </source>
</evidence>
<gene>
    <name evidence="2" type="ORF">GMARGA_LOCUS37072</name>
</gene>
<comment type="caution">
    <text evidence="2">The sequence shown here is derived from an EMBL/GenBank/DDBJ whole genome shotgun (WGS) entry which is preliminary data.</text>
</comment>
<keyword evidence="3" id="KW-1185">Reference proteome</keyword>
<evidence type="ECO:0000256" key="1">
    <source>
        <dbReference type="SAM" id="MobiDB-lite"/>
    </source>
</evidence>
<dbReference type="EMBL" id="CAJVQB010075720">
    <property type="protein sequence ID" value="CAG8844381.1"/>
    <property type="molecule type" value="Genomic_DNA"/>
</dbReference>
<evidence type="ECO:0000313" key="3">
    <source>
        <dbReference type="Proteomes" id="UP000789901"/>
    </source>
</evidence>